<reference evidence="2 3" key="1">
    <citation type="submission" date="2014-07" db="EMBL/GenBank/DDBJ databases">
        <title>Draft genome sequence of Thalassospira profundimaris S25-3-2.</title>
        <authorList>
            <person name="Lai Q."/>
            <person name="Shao Z."/>
        </authorList>
    </citation>
    <scope>NUCLEOTIDE SEQUENCE [LARGE SCALE GENOMIC DNA]</scope>
    <source>
        <strain evidence="2 3">S25-3-2</strain>
    </source>
</reference>
<proteinExistence type="predicted"/>
<dbReference type="EMBL" id="JPWH01000023">
    <property type="protein sequence ID" value="RCK43860.1"/>
    <property type="molecule type" value="Genomic_DNA"/>
</dbReference>
<name>A0A367WTC4_9PROT</name>
<dbReference type="Proteomes" id="UP000252517">
    <property type="component" value="Unassembled WGS sequence"/>
</dbReference>
<organism evidence="2 3">
    <name type="scientific">Thalassospira profundimaris</name>
    <dbReference type="NCBI Taxonomy" id="502049"/>
    <lineage>
        <taxon>Bacteria</taxon>
        <taxon>Pseudomonadati</taxon>
        <taxon>Pseudomonadota</taxon>
        <taxon>Alphaproteobacteria</taxon>
        <taxon>Rhodospirillales</taxon>
        <taxon>Thalassospiraceae</taxon>
        <taxon>Thalassospira</taxon>
    </lineage>
</organism>
<protein>
    <submittedName>
        <fullName evidence="2">Uncharacterized protein</fullName>
    </submittedName>
</protein>
<evidence type="ECO:0000313" key="2">
    <source>
        <dbReference type="EMBL" id="RCK43860.1"/>
    </source>
</evidence>
<feature type="region of interest" description="Disordered" evidence="1">
    <location>
        <begin position="1"/>
        <end position="25"/>
    </location>
</feature>
<dbReference type="AlphaFoldDB" id="A0A367WTC4"/>
<evidence type="ECO:0000313" key="3">
    <source>
        <dbReference type="Proteomes" id="UP000252517"/>
    </source>
</evidence>
<sequence length="92" mass="10350">MIRCRHAQNRKGAGHKLPSHLLGSHQTGGILHRTKIHNYSNHMLHRSGLYLPQFRPKHNLAGLSLAGDKHETDMKRAASQNDAALCERMVKP</sequence>
<gene>
    <name evidence="2" type="ORF">TH25_20645</name>
</gene>
<accession>A0A367WTC4</accession>
<feature type="compositionally biased region" description="Basic residues" evidence="1">
    <location>
        <begin position="1"/>
        <end position="18"/>
    </location>
</feature>
<comment type="caution">
    <text evidence="2">The sequence shown here is derived from an EMBL/GenBank/DDBJ whole genome shotgun (WGS) entry which is preliminary data.</text>
</comment>
<evidence type="ECO:0000256" key="1">
    <source>
        <dbReference type="SAM" id="MobiDB-lite"/>
    </source>
</evidence>